<comment type="function">
    <text evidence="2">Antitoxin component of a type II toxin-antitoxin (TA) system.</text>
</comment>
<proteinExistence type="inferred from homology"/>
<protein>
    <recommendedName>
        <fullName evidence="2">Antitoxin</fullName>
    </recommendedName>
</protein>
<reference evidence="3 4" key="1">
    <citation type="journal article" date="2019" name="Sci. Transl. Med.">
        <title>Quorum sensing between bacterial species on the skin protects against epidermal injury in atopic dermatitis.</title>
        <authorList>
            <person name="Williams M.R."/>
        </authorList>
    </citation>
    <scope>NUCLEOTIDE SEQUENCE [LARGE SCALE GENOMIC DNA]</scope>
    <source>
        <strain evidence="3 4">E7</strain>
    </source>
</reference>
<dbReference type="AlphaFoldDB" id="A0A4Q9VYQ3"/>
<gene>
    <name evidence="3" type="ORF">EQ812_14665</name>
</gene>
<dbReference type="Pfam" id="PF02604">
    <property type="entry name" value="PhdYeFM_antitox"/>
    <property type="match status" value="1"/>
</dbReference>
<feature type="non-terminal residue" evidence="3">
    <location>
        <position position="49"/>
    </location>
</feature>
<evidence type="ECO:0000313" key="3">
    <source>
        <dbReference type="EMBL" id="TBW67681.1"/>
    </source>
</evidence>
<dbReference type="Gene3D" id="3.40.1620.10">
    <property type="entry name" value="YefM-like domain"/>
    <property type="match status" value="1"/>
</dbReference>
<dbReference type="RefSeq" id="WP_131513359.1">
    <property type="nucleotide sequence ID" value="NZ_SCHB01000445.1"/>
</dbReference>
<evidence type="ECO:0000256" key="2">
    <source>
        <dbReference type="RuleBase" id="RU362080"/>
    </source>
</evidence>
<evidence type="ECO:0000313" key="4">
    <source>
        <dbReference type="Proteomes" id="UP000293637"/>
    </source>
</evidence>
<dbReference type="SUPFAM" id="SSF143120">
    <property type="entry name" value="YefM-like"/>
    <property type="match status" value="1"/>
</dbReference>
<dbReference type="InterPro" id="IPR036165">
    <property type="entry name" value="YefM-like_sf"/>
</dbReference>
<name>A0A4Q9VYQ3_STALU</name>
<organism evidence="3 4">
    <name type="scientific">Staphylococcus lugdunensis</name>
    <dbReference type="NCBI Taxonomy" id="28035"/>
    <lineage>
        <taxon>Bacteria</taxon>
        <taxon>Bacillati</taxon>
        <taxon>Bacillota</taxon>
        <taxon>Bacilli</taxon>
        <taxon>Bacillales</taxon>
        <taxon>Staphylococcaceae</taxon>
        <taxon>Staphylococcus</taxon>
    </lineage>
</organism>
<comment type="similarity">
    <text evidence="1 2">Belongs to the phD/YefM antitoxin family.</text>
</comment>
<accession>A0A4Q9VYQ3</accession>
<evidence type="ECO:0000256" key="1">
    <source>
        <dbReference type="ARBA" id="ARBA00009981"/>
    </source>
</evidence>
<dbReference type="InterPro" id="IPR006442">
    <property type="entry name" value="Antitoxin_Phd/YefM"/>
</dbReference>
<sequence length="49" mass="5528">MLVKNYSNARQNLKTLMTQVNDDSDVVTVTSTDNKNVVMMSESDYNSII</sequence>
<comment type="caution">
    <text evidence="3">The sequence shown here is derived from an EMBL/GenBank/DDBJ whole genome shotgun (WGS) entry which is preliminary data.</text>
</comment>
<dbReference type="EMBL" id="SCHB01000445">
    <property type="protein sequence ID" value="TBW67681.1"/>
    <property type="molecule type" value="Genomic_DNA"/>
</dbReference>
<dbReference type="Proteomes" id="UP000293637">
    <property type="component" value="Unassembled WGS sequence"/>
</dbReference>